<protein>
    <submittedName>
        <fullName evidence="2">Uncharacterized protein</fullName>
    </submittedName>
</protein>
<comment type="caution">
    <text evidence="2">The sequence shown here is derived from an EMBL/GenBank/DDBJ whole genome shotgun (WGS) entry which is preliminary data.</text>
</comment>
<sequence>MFYFILLNYSFMLLLAIEFTAANIKVAAKLEVILSWS</sequence>
<accession>A0A645CQE8</accession>
<feature type="transmembrane region" description="Helical" evidence="1">
    <location>
        <begin position="6"/>
        <end position="28"/>
    </location>
</feature>
<keyword evidence="1" id="KW-0812">Transmembrane</keyword>
<organism evidence="2">
    <name type="scientific">bioreactor metagenome</name>
    <dbReference type="NCBI Taxonomy" id="1076179"/>
    <lineage>
        <taxon>unclassified sequences</taxon>
        <taxon>metagenomes</taxon>
        <taxon>ecological metagenomes</taxon>
    </lineage>
</organism>
<gene>
    <name evidence="2" type="ORF">SDC9_126159</name>
</gene>
<keyword evidence="1" id="KW-1133">Transmembrane helix</keyword>
<evidence type="ECO:0000256" key="1">
    <source>
        <dbReference type="SAM" id="Phobius"/>
    </source>
</evidence>
<reference evidence="2" key="1">
    <citation type="submission" date="2019-08" db="EMBL/GenBank/DDBJ databases">
        <authorList>
            <person name="Kucharzyk K."/>
            <person name="Murdoch R.W."/>
            <person name="Higgins S."/>
            <person name="Loffler F."/>
        </authorList>
    </citation>
    <scope>NUCLEOTIDE SEQUENCE</scope>
</reference>
<dbReference type="AlphaFoldDB" id="A0A645CQE8"/>
<evidence type="ECO:0000313" key="2">
    <source>
        <dbReference type="EMBL" id="MPM79128.1"/>
    </source>
</evidence>
<keyword evidence="1" id="KW-0472">Membrane</keyword>
<dbReference type="EMBL" id="VSSQ01029134">
    <property type="protein sequence ID" value="MPM79128.1"/>
    <property type="molecule type" value="Genomic_DNA"/>
</dbReference>
<name>A0A645CQE8_9ZZZZ</name>
<proteinExistence type="predicted"/>